<organism evidence="2 3">
    <name type="scientific">Cinchona calisaya</name>
    <dbReference type="NCBI Taxonomy" id="153742"/>
    <lineage>
        <taxon>Eukaryota</taxon>
        <taxon>Viridiplantae</taxon>
        <taxon>Streptophyta</taxon>
        <taxon>Embryophyta</taxon>
        <taxon>Tracheophyta</taxon>
        <taxon>Spermatophyta</taxon>
        <taxon>Magnoliopsida</taxon>
        <taxon>eudicotyledons</taxon>
        <taxon>Gunneridae</taxon>
        <taxon>Pentapetalae</taxon>
        <taxon>asterids</taxon>
        <taxon>lamiids</taxon>
        <taxon>Gentianales</taxon>
        <taxon>Rubiaceae</taxon>
        <taxon>Cinchonoideae</taxon>
        <taxon>Cinchoneae</taxon>
        <taxon>Cinchona</taxon>
    </lineage>
</organism>
<accession>A0ABD2YMP2</accession>
<dbReference type="SUPFAM" id="SSF48403">
    <property type="entry name" value="Ankyrin repeat"/>
    <property type="match status" value="1"/>
</dbReference>
<evidence type="ECO:0000256" key="1">
    <source>
        <dbReference type="PROSITE-ProRule" id="PRU00023"/>
    </source>
</evidence>
<dbReference type="PROSITE" id="PS50297">
    <property type="entry name" value="ANK_REP_REGION"/>
    <property type="match status" value="1"/>
</dbReference>
<protein>
    <recommendedName>
        <fullName evidence="4">Ankyrin repeat family protein</fullName>
    </recommendedName>
</protein>
<name>A0ABD2YMP2_9GENT</name>
<comment type="caution">
    <text evidence="2">The sequence shown here is derived from an EMBL/GenBank/DDBJ whole genome shotgun (WGS) entry which is preliminary data.</text>
</comment>
<dbReference type="SMART" id="SM00248">
    <property type="entry name" value="ANK"/>
    <property type="match status" value="1"/>
</dbReference>
<dbReference type="Proteomes" id="UP001630127">
    <property type="component" value="Unassembled WGS sequence"/>
</dbReference>
<dbReference type="PROSITE" id="PS50088">
    <property type="entry name" value="ANK_REPEAT"/>
    <property type="match status" value="1"/>
</dbReference>
<proteinExistence type="predicted"/>
<dbReference type="InterPro" id="IPR002110">
    <property type="entry name" value="Ankyrin_rpt"/>
</dbReference>
<dbReference type="InterPro" id="IPR036770">
    <property type="entry name" value="Ankyrin_rpt-contain_sf"/>
</dbReference>
<reference evidence="2 3" key="1">
    <citation type="submission" date="2024-11" db="EMBL/GenBank/DDBJ databases">
        <title>A near-complete genome assembly of Cinchona calisaya.</title>
        <authorList>
            <person name="Lian D.C."/>
            <person name="Zhao X.W."/>
            <person name="Wei L."/>
        </authorList>
    </citation>
    <scope>NUCLEOTIDE SEQUENCE [LARGE SCALE GENOMIC DNA]</scope>
    <source>
        <tissue evidence="2">Nenye</tissue>
    </source>
</reference>
<evidence type="ECO:0000313" key="3">
    <source>
        <dbReference type="Proteomes" id="UP001630127"/>
    </source>
</evidence>
<feature type="repeat" description="ANK" evidence="1">
    <location>
        <begin position="86"/>
        <end position="118"/>
    </location>
</feature>
<evidence type="ECO:0008006" key="4">
    <source>
        <dbReference type="Google" id="ProtNLM"/>
    </source>
</evidence>
<gene>
    <name evidence="2" type="ORF">ACH5RR_033323</name>
</gene>
<dbReference type="Pfam" id="PF12796">
    <property type="entry name" value="Ank_2"/>
    <property type="match status" value="1"/>
</dbReference>
<keyword evidence="1" id="KW-0040">ANK repeat</keyword>
<dbReference type="Gene3D" id="1.25.40.20">
    <property type="entry name" value="Ankyrin repeat-containing domain"/>
    <property type="match status" value="1"/>
</dbReference>
<keyword evidence="3" id="KW-1185">Reference proteome</keyword>
<dbReference type="AlphaFoldDB" id="A0ABD2YMP2"/>
<dbReference type="EMBL" id="JBJUIK010000013">
    <property type="protein sequence ID" value="KAL3507941.1"/>
    <property type="molecule type" value="Genomic_DNA"/>
</dbReference>
<evidence type="ECO:0000313" key="2">
    <source>
        <dbReference type="EMBL" id="KAL3507941.1"/>
    </source>
</evidence>
<sequence length="417" mass="47398">MHMMKSENDEVTFYMGKERNFIASDRKDEFVALVKGLLENNESGISPFRIGEIITWICKHRAKDCAAALITGETGLELDLNVALVGGEYPLHLAAHNLSLELVKLFLQHGARENVVDDDQKLPLMVALDAISCHDFLADWTAGKSIYKLVYVLCLWELRKPLDVAKLLSTDTEVVRLVANQCVKEGKLVQLAALLMVAREKLLEPLPGYESDGSVLGLYIMKNLESSITEKFKLMAFGKIEEIRHCERMRRMMLSATLLLQIFERAGGVIEDYSYANTYASPRKYENAADVANLLRRYGFLKEKWRITPTLTYLRKEETDKLMKLIHMQKSLMQRKPVELLSNGRKASYSTCSQLTPPVPYHLARTFNTCSRPNAPSGFRLFKPVENQVNGSITRAMHPLMPKIKTAMHLCLVMRRI</sequence>